<evidence type="ECO:0000313" key="2">
    <source>
        <dbReference type="Proteomes" id="UP000663827"/>
    </source>
</evidence>
<dbReference type="InterPro" id="IPR022085">
    <property type="entry name" value="OpdG"/>
</dbReference>
<gene>
    <name evidence="1" type="ORF">RDB_LOCUS50071</name>
</gene>
<comment type="caution">
    <text evidence="1">The sequence shown here is derived from an EMBL/GenBank/DDBJ whole genome shotgun (WGS) entry which is preliminary data.</text>
</comment>
<proteinExistence type="predicted"/>
<accession>A0A8H3HYZ3</accession>
<organism evidence="1 2">
    <name type="scientific">Rhizoctonia solani</name>
    <dbReference type="NCBI Taxonomy" id="456999"/>
    <lineage>
        <taxon>Eukaryota</taxon>
        <taxon>Fungi</taxon>
        <taxon>Dikarya</taxon>
        <taxon>Basidiomycota</taxon>
        <taxon>Agaricomycotina</taxon>
        <taxon>Agaricomycetes</taxon>
        <taxon>Cantharellales</taxon>
        <taxon>Ceratobasidiaceae</taxon>
        <taxon>Rhizoctonia</taxon>
    </lineage>
</organism>
<dbReference type="Proteomes" id="UP000663827">
    <property type="component" value="Unassembled WGS sequence"/>
</dbReference>
<protein>
    <submittedName>
        <fullName evidence="1">Uncharacterized protein</fullName>
    </submittedName>
</protein>
<dbReference type="PANTHER" id="PTHR38797:SF4">
    <property type="entry name" value="NUCLEAR PORE COMPLEX PROTEIN NUP85"/>
    <property type="match status" value="1"/>
</dbReference>
<dbReference type="EMBL" id="CAJNJQ010000991">
    <property type="protein sequence ID" value="CAE7113252.1"/>
    <property type="molecule type" value="Genomic_DNA"/>
</dbReference>
<dbReference type="InterPro" id="IPR053204">
    <property type="entry name" value="Oxopyrrolidines_Biosynth-assoc"/>
</dbReference>
<evidence type="ECO:0000313" key="1">
    <source>
        <dbReference type="EMBL" id="CAE7113252.1"/>
    </source>
</evidence>
<name>A0A8H3HYZ3_9AGAM</name>
<dbReference type="PANTHER" id="PTHR38797">
    <property type="entry name" value="NUCLEAR PORE COMPLEX PROTEIN NUP85-RELATED"/>
    <property type="match status" value="1"/>
</dbReference>
<reference evidence="1" key="1">
    <citation type="submission" date="2021-01" db="EMBL/GenBank/DDBJ databases">
        <authorList>
            <person name="Kaushik A."/>
        </authorList>
    </citation>
    <scope>NUCLEOTIDE SEQUENCE</scope>
    <source>
        <strain evidence="1">AG5</strain>
    </source>
</reference>
<dbReference type="Pfam" id="PF12311">
    <property type="entry name" value="DUF3632"/>
    <property type="match status" value="1"/>
</dbReference>
<dbReference type="AlphaFoldDB" id="A0A8H3HYZ3"/>
<sequence length="351" mass="39823">MESDIESTLDVLVTPIANIPSHEAAERIYKLGTDFINARTQCASSSAEDDEDVQIYGKATTPGVPTFFCDLWSGLIDRIHQAPVEEQAHEEHMTRLVDFVGQLQAKPHEGEEWLIRGVKCRWDDLPLLGANIRDCYREPFETTGPEAFDPSTLLSQEAQNAMAGAVQLEPQHLANEGTQSETIRLVKSRHQWLSYQTFISRLWRDCGRNEYDKYAIWALRPALEDWPEFPPACDAKCTTYEESAAYLALQVEVASIWICNTASLMYQCAEIYGPKGNPNWPKEAGTPGRGGRRWDGVDGYDREHKRWQVWKDVLGEVIKWCDGVAKDQMQGWKVRDAAVRALEAMKTAERQ</sequence>